<keyword evidence="2" id="KW-1133">Transmembrane helix</keyword>
<dbReference type="InterPro" id="IPR013815">
    <property type="entry name" value="ATP_grasp_subdomain_1"/>
</dbReference>
<evidence type="ECO:0000259" key="3">
    <source>
        <dbReference type="Pfam" id="PF00391"/>
    </source>
</evidence>
<evidence type="ECO:0008006" key="7">
    <source>
        <dbReference type="Google" id="ProtNLM"/>
    </source>
</evidence>
<accession>A0AAE1KUQ6</accession>
<dbReference type="EMBL" id="JAWQEG010000870">
    <property type="protein sequence ID" value="KAK3884587.1"/>
    <property type="molecule type" value="Genomic_DNA"/>
</dbReference>
<dbReference type="GO" id="GO:0016301">
    <property type="term" value="F:kinase activity"/>
    <property type="evidence" value="ECO:0007669"/>
    <property type="project" value="InterPro"/>
</dbReference>
<dbReference type="PANTHER" id="PTHR43615:SF1">
    <property type="entry name" value="PPDK_N DOMAIN-CONTAINING PROTEIN"/>
    <property type="match status" value="1"/>
</dbReference>
<dbReference type="InterPro" id="IPR036637">
    <property type="entry name" value="Phosphohistidine_dom_sf"/>
</dbReference>
<protein>
    <recommendedName>
        <fullName evidence="7">Phosphoenolpyruvate synthase</fullName>
    </recommendedName>
</protein>
<evidence type="ECO:0000256" key="2">
    <source>
        <dbReference type="SAM" id="Phobius"/>
    </source>
</evidence>
<evidence type="ECO:0000313" key="6">
    <source>
        <dbReference type="Proteomes" id="UP001286313"/>
    </source>
</evidence>
<dbReference type="Gene3D" id="3.50.30.10">
    <property type="entry name" value="Phosphohistidine domain"/>
    <property type="match status" value="1"/>
</dbReference>
<dbReference type="SUPFAM" id="SSF56059">
    <property type="entry name" value="Glutathione synthetase ATP-binding domain-like"/>
    <property type="match status" value="1"/>
</dbReference>
<feature type="transmembrane region" description="Helical" evidence="2">
    <location>
        <begin position="6"/>
        <end position="25"/>
    </location>
</feature>
<dbReference type="Gene3D" id="3.30.470.20">
    <property type="entry name" value="ATP-grasp fold, B domain"/>
    <property type="match status" value="1"/>
</dbReference>
<dbReference type="GO" id="GO:0005524">
    <property type="term" value="F:ATP binding"/>
    <property type="evidence" value="ECO:0007669"/>
    <property type="project" value="InterPro"/>
</dbReference>
<gene>
    <name evidence="5" type="ORF">Pcinc_011143</name>
</gene>
<comment type="caution">
    <text evidence="5">The sequence shown here is derived from an EMBL/GenBank/DDBJ whole genome shotgun (WGS) entry which is preliminary data.</text>
</comment>
<name>A0AAE1KUQ6_PETCI</name>
<dbReference type="InterPro" id="IPR051549">
    <property type="entry name" value="PEP_Utilizing_Enz"/>
</dbReference>
<sequence>MWWWWVLVVVNTILVAWLIHLAFFTRWRGPWYWLRWCGLVVEVWLERLTWDKRLNNYDLSAKPSYDYCGIEATPTEKDLELPKPLITDRHEDEMCMCGVDRGGRVFVARIGRLTKRRASILLYLRDQQGQVYTLPNQPDTSQVNVSSDGGWRGSGLALIPVEAMRCWRIKFNGLMRRGWREQYVTEGGNADEHDDEDDNDPNNNNIVEVRLDLLWRGMAAPVELWEGTSLRLLAHTLAQRPFTSLPALRSEQGDGYEHWGSIHGTVTLDNDSPVIWHLRGPRRHRWGLSPSGGGGLQTYTYFNNGDLLCLRGHFSTHDSTLSTRAGYLLRAAGDLLPVTWTDLDPRQHPSHPTLASRPHHLLLKFTAGGQLYETWHQLGERMPFYTGDPWVTSHDLHPTTVASSHSYGWGITLFSRGYTDLCPVPERESLPTLTVPRIDLQDDIDGVPLVVTLDDPRCRSVDLVGGKGASLAYLMAYKELLDPDQEEYEVPPGLVVTAAAWQRQLQAHPDLLQAVRAVRQAATLSQPASLRDACGRAVEVCSSTKVCVEVVEALVEAAEDHWDDLNTCSLAVRSSGCSEDGEEASAAGQNETFLGVRGRERLLAALASCWASVFSFHSVEYRRQRGQDVECGVGVVVQEMVRAEAAGVVFTADPTTGSPATITITANYGLGESVVSGSSEPDTVVVKRGWRGNLKLLSVSKGAKTTKCVLKDDGGTEEVEVGETWRQGEVLDRRAALKLARVADYVQEAFGGPRDIEFALAQGGGVHLLQSRAITTLDDWNDWELTHEQDAAILTDHELLTRANTGEVLPGSTTPLSLSVMPYVLDRGFQRDLNRATWPMKTFLSPHHVRLCPSFATQVFLNMLEVQYRHIEGPEVNVTNQAIDLAVYGRLVTKEQYLEWGLERHGKASLKTRALFFLTILTDMAANTSRYKRCLHKFGEYNIGSERAITAASLYAEISRRIPELMESAQTHEYTSRISSLTQTIAFIMLAEGKKALSEANTSDMATLLSSCTGVESADVPAALKELACVLSENEEVDEFLGMTAEEASVWLQSHPGHLGHTFRAFIHRHGHRCVREVDFGALSWRLEPHCLVHTLQVMARQLDTTTTQQQQQQKETVKRETSLEDIFTTLRSPLSQRTKKALKFVLPMCRRAVVQREATKSILTKTIDGLREGYRNLGQLMVREGRLPSPDLVFFLKHSELGQLVDSPSPALIAKARRRQKLLPQLNDLKFPEVSIGLPSKVSDSDDDGGVFRTEDEAGRRTMVMVGTPVCHGKVTAQARVVTKLQDAIHIQSGEVLITTSTDVGWTPYFPLLSGVVTEIGGLISHGAVVAREYGLPCLVGVSSATVLINTGDRILLDASKGTLTVLPHQEYQTQQQQ</sequence>
<keyword evidence="2" id="KW-0812">Transmembrane</keyword>
<dbReference type="SUPFAM" id="SSF52009">
    <property type="entry name" value="Phosphohistidine domain"/>
    <property type="match status" value="1"/>
</dbReference>
<keyword evidence="6" id="KW-1185">Reference proteome</keyword>
<comment type="similarity">
    <text evidence="1">Belongs to the PEP-utilizing enzyme family.</text>
</comment>
<dbReference type="Pfam" id="PF00391">
    <property type="entry name" value="PEP-utilizers"/>
    <property type="match status" value="1"/>
</dbReference>
<feature type="domain" description="PEP-utilising enzyme mobile" evidence="3">
    <location>
        <begin position="1292"/>
        <end position="1363"/>
    </location>
</feature>
<dbReference type="InterPro" id="IPR008279">
    <property type="entry name" value="PEP-util_enz_mobile_dom"/>
</dbReference>
<organism evidence="5 6">
    <name type="scientific">Petrolisthes cinctipes</name>
    <name type="common">Flat porcelain crab</name>
    <dbReference type="NCBI Taxonomy" id="88211"/>
    <lineage>
        <taxon>Eukaryota</taxon>
        <taxon>Metazoa</taxon>
        <taxon>Ecdysozoa</taxon>
        <taxon>Arthropoda</taxon>
        <taxon>Crustacea</taxon>
        <taxon>Multicrustacea</taxon>
        <taxon>Malacostraca</taxon>
        <taxon>Eumalacostraca</taxon>
        <taxon>Eucarida</taxon>
        <taxon>Decapoda</taxon>
        <taxon>Pleocyemata</taxon>
        <taxon>Anomura</taxon>
        <taxon>Galatheoidea</taxon>
        <taxon>Porcellanidae</taxon>
        <taxon>Petrolisthes</taxon>
    </lineage>
</organism>
<dbReference type="InterPro" id="IPR002192">
    <property type="entry name" value="PPDK_AMP/ATP-bd"/>
</dbReference>
<keyword evidence="2" id="KW-0472">Membrane</keyword>
<evidence type="ECO:0000256" key="1">
    <source>
        <dbReference type="ARBA" id="ARBA00007837"/>
    </source>
</evidence>
<evidence type="ECO:0000259" key="4">
    <source>
        <dbReference type="Pfam" id="PF01326"/>
    </source>
</evidence>
<reference evidence="5" key="1">
    <citation type="submission" date="2023-10" db="EMBL/GenBank/DDBJ databases">
        <title>Genome assemblies of two species of porcelain crab, Petrolisthes cinctipes and Petrolisthes manimaculis (Anomura: Porcellanidae).</title>
        <authorList>
            <person name="Angst P."/>
        </authorList>
    </citation>
    <scope>NUCLEOTIDE SEQUENCE</scope>
    <source>
        <strain evidence="5">PB745_01</strain>
        <tissue evidence="5">Gill</tissue>
    </source>
</reference>
<dbReference type="Proteomes" id="UP001286313">
    <property type="component" value="Unassembled WGS sequence"/>
</dbReference>
<feature type="domain" description="Pyruvate phosphate dikinase AMP/ATP-binding" evidence="4">
    <location>
        <begin position="462"/>
        <end position="779"/>
    </location>
</feature>
<dbReference type="Pfam" id="PF01326">
    <property type="entry name" value="PPDK_N"/>
    <property type="match status" value="1"/>
</dbReference>
<dbReference type="Gene3D" id="3.30.1490.20">
    <property type="entry name" value="ATP-grasp fold, A domain"/>
    <property type="match status" value="1"/>
</dbReference>
<dbReference type="PANTHER" id="PTHR43615">
    <property type="entry name" value="PHOSPHOENOLPYRUVATE SYNTHASE-RELATED"/>
    <property type="match status" value="1"/>
</dbReference>
<evidence type="ECO:0000313" key="5">
    <source>
        <dbReference type="EMBL" id="KAK3884587.1"/>
    </source>
</evidence>
<proteinExistence type="inferred from homology"/>